<keyword evidence="6 9" id="KW-1133">Transmembrane helix</keyword>
<keyword evidence="7" id="KW-0406">Ion transport</keyword>
<keyword evidence="8 9" id="KW-0472">Membrane</keyword>
<feature type="domain" description="Cation/H+ exchanger transmembrane" evidence="10">
    <location>
        <begin position="2"/>
        <end position="137"/>
    </location>
</feature>
<feature type="transmembrane region" description="Helical" evidence="9">
    <location>
        <begin position="21"/>
        <end position="42"/>
    </location>
</feature>
<evidence type="ECO:0000313" key="11">
    <source>
        <dbReference type="EMBL" id="MPN14764.1"/>
    </source>
</evidence>
<evidence type="ECO:0000256" key="8">
    <source>
        <dbReference type="ARBA" id="ARBA00023136"/>
    </source>
</evidence>
<protein>
    <submittedName>
        <fullName evidence="11">K(+)/H(+) antiporter NhaP2</fullName>
    </submittedName>
</protein>
<feature type="transmembrane region" description="Helical" evidence="9">
    <location>
        <begin position="48"/>
        <end position="75"/>
    </location>
</feature>
<evidence type="ECO:0000256" key="5">
    <source>
        <dbReference type="ARBA" id="ARBA00022692"/>
    </source>
</evidence>
<sequence length="149" mass="16496">MYIAGLVIGNSKFIFKENASGFFESVAWLFQVVMFLSLGLLVNPKELLSIYMIGLLVTFVMVIVARPASVFLCLLPFRKISNRAKHYVSWVGLKGAVPIIFATYPLTAGLENAGHMFNIVFFVTLISLIIQGTTINYAAEKLKLSNPSE</sequence>
<evidence type="ECO:0000256" key="2">
    <source>
        <dbReference type="ARBA" id="ARBA00022448"/>
    </source>
</evidence>
<reference evidence="11" key="1">
    <citation type="submission" date="2019-08" db="EMBL/GenBank/DDBJ databases">
        <authorList>
            <person name="Kucharzyk K."/>
            <person name="Murdoch R.W."/>
            <person name="Higgins S."/>
            <person name="Loffler F."/>
        </authorList>
    </citation>
    <scope>NUCLEOTIDE SEQUENCE</scope>
</reference>
<dbReference type="GO" id="GO:0005886">
    <property type="term" value="C:plasma membrane"/>
    <property type="evidence" value="ECO:0007669"/>
    <property type="project" value="UniProtKB-SubCell"/>
</dbReference>
<dbReference type="InterPro" id="IPR006153">
    <property type="entry name" value="Cation/H_exchanger_TM"/>
</dbReference>
<evidence type="ECO:0000256" key="7">
    <source>
        <dbReference type="ARBA" id="ARBA00023065"/>
    </source>
</evidence>
<dbReference type="PANTHER" id="PTHR32507:SF7">
    <property type="entry name" value="K(+)_H(+) ANTIPORTER NHAP2"/>
    <property type="match status" value="1"/>
</dbReference>
<evidence type="ECO:0000256" key="3">
    <source>
        <dbReference type="ARBA" id="ARBA00022449"/>
    </source>
</evidence>
<dbReference type="EMBL" id="VSSQ01061430">
    <property type="protein sequence ID" value="MPN14764.1"/>
    <property type="molecule type" value="Genomic_DNA"/>
</dbReference>
<accession>A0A645FRD6</accession>
<dbReference type="AlphaFoldDB" id="A0A645FRD6"/>
<organism evidence="11">
    <name type="scientific">bioreactor metagenome</name>
    <dbReference type="NCBI Taxonomy" id="1076179"/>
    <lineage>
        <taxon>unclassified sequences</taxon>
        <taxon>metagenomes</taxon>
        <taxon>ecological metagenomes</taxon>
    </lineage>
</organism>
<keyword evidence="4" id="KW-1003">Cell membrane</keyword>
<dbReference type="Gene3D" id="1.20.1530.20">
    <property type="match status" value="1"/>
</dbReference>
<proteinExistence type="predicted"/>
<feature type="transmembrane region" description="Helical" evidence="9">
    <location>
        <begin position="87"/>
        <end position="107"/>
    </location>
</feature>
<evidence type="ECO:0000259" key="10">
    <source>
        <dbReference type="Pfam" id="PF00999"/>
    </source>
</evidence>
<dbReference type="Pfam" id="PF00999">
    <property type="entry name" value="Na_H_Exchanger"/>
    <property type="match status" value="1"/>
</dbReference>
<keyword evidence="3" id="KW-0050">Antiport</keyword>
<evidence type="ECO:0000256" key="6">
    <source>
        <dbReference type="ARBA" id="ARBA00022989"/>
    </source>
</evidence>
<dbReference type="GO" id="GO:0015297">
    <property type="term" value="F:antiporter activity"/>
    <property type="evidence" value="ECO:0007669"/>
    <property type="project" value="UniProtKB-KW"/>
</dbReference>
<name>A0A645FRD6_9ZZZZ</name>
<evidence type="ECO:0000256" key="1">
    <source>
        <dbReference type="ARBA" id="ARBA00004651"/>
    </source>
</evidence>
<dbReference type="PANTHER" id="PTHR32507">
    <property type="entry name" value="NA(+)/H(+) ANTIPORTER 1"/>
    <property type="match status" value="1"/>
</dbReference>
<evidence type="ECO:0000256" key="9">
    <source>
        <dbReference type="SAM" id="Phobius"/>
    </source>
</evidence>
<keyword evidence="2" id="KW-0813">Transport</keyword>
<gene>
    <name evidence="11" type="primary">cvrA_8</name>
    <name evidence="11" type="ORF">SDC9_162093</name>
</gene>
<dbReference type="GO" id="GO:1902600">
    <property type="term" value="P:proton transmembrane transport"/>
    <property type="evidence" value="ECO:0007669"/>
    <property type="project" value="InterPro"/>
</dbReference>
<comment type="caution">
    <text evidence="11">The sequence shown here is derived from an EMBL/GenBank/DDBJ whole genome shotgun (WGS) entry which is preliminary data.</text>
</comment>
<evidence type="ECO:0000256" key="4">
    <source>
        <dbReference type="ARBA" id="ARBA00022475"/>
    </source>
</evidence>
<dbReference type="InterPro" id="IPR038770">
    <property type="entry name" value="Na+/solute_symporter_sf"/>
</dbReference>
<comment type="subcellular location">
    <subcellularLocation>
        <location evidence="1">Cell membrane</location>
        <topology evidence="1">Multi-pass membrane protein</topology>
    </subcellularLocation>
</comment>
<feature type="transmembrane region" description="Helical" evidence="9">
    <location>
        <begin position="119"/>
        <end position="139"/>
    </location>
</feature>
<keyword evidence="5 9" id="KW-0812">Transmembrane</keyword>